<sequence length="300" mass="33642">MKEKNLVDWHRYLRERRIPMGERHFDLKSADGTKLRATAWEVDSPSACVLWVHGFAEYRTRYDEFARYLNGLKYSFVALDLRGHGDSEGKRGFIRSFDEYLADLSALVDWSKGMAPAPLVLGAHSMGGLVLARYLERGEFSRPVEAAVFSGPFMGVGMPVPAWKQKLGAFMSKIIPGLSIPSGLDPALISTDKELVQAYASDPKIFKIATARWFTEILKAQDKAIAEAGRIRLPVLLCQGLGDQVVSVAAGRRFYDGLGSEDRTYQGFEGLYHEILNEVRPAREQVYATFGNWLKKRFPG</sequence>
<dbReference type="Pfam" id="PF12146">
    <property type="entry name" value="Hydrolase_4"/>
    <property type="match status" value="1"/>
</dbReference>
<name>A0A833H1S8_9LEPT</name>
<dbReference type="SUPFAM" id="SSF53474">
    <property type="entry name" value="alpha/beta-Hydrolases"/>
    <property type="match status" value="1"/>
</dbReference>
<evidence type="ECO:0000313" key="2">
    <source>
        <dbReference type="EMBL" id="KAB2932215.1"/>
    </source>
</evidence>
<dbReference type="AlphaFoldDB" id="A0A833H1S8"/>
<dbReference type="PANTHER" id="PTHR11614">
    <property type="entry name" value="PHOSPHOLIPASE-RELATED"/>
    <property type="match status" value="1"/>
</dbReference>
<dbReference type="OrthoDB" id="9806902at2"/>
<dbReference type="EMBL" id="WBUI01000010">
    <property type="protein sequence ID" value="KAB2932215.1"/>
    <property type="molecule type" value="Genomic_DNA"/>
</dbReference>
<dbReference type="RefSeq" id="WP_040918221.1">
    <property type="nucleotide sequence ID" value="NZ_JQDG01000002.1"/>
</dbReference>
<reference evidence="2 3" key="1">
    <citation type="submission" date="2019-10" db="EMBL/GenBank/DDBJ databases">
        <title>Extracellular Electron Transfer in a Candidatus Methanoperedens spp. Enrichment Culture.</title>
        <authorList>
            <person name="Berger S."/>
            <person name="Rangel Shaw D."/>
            <person name="Berben T."/>
            <person name="In 'T Zandt M."/>
            <person name="Frank J."/>
            <person name="Reimann J."/>
            <person name="Jetten M.S.M."/>
            <person name="Welte C.U."/>
        </authorList>
    </citation>
    <scope>NUCLEOTIDE SEQUENCE [LARGE SCALE GENOMIC DNA]</scope>
    <source>
        <strain evidence="2">SB12</strain>
    </source>
</reference>
<dbReference type="Gene3D" id="3.40.50.1820">
    <property type="entry name" value="alpha/beta hydrolase"/>
    <property type="match status" value="1"/>
</dbReference>
<comment type="caution">
    <text evidence="2">The sequence shown here is derived from an EMBL/GenBank/DDBJ whole genome shotgun (WGS) entry which is preliminary data.</text>
</comment>
<dbReference type="InterPro" id="IPR051044">
    <property type="entry name" value="MAG_DAG_Lipase"/>
</dbReference>
<gene>
    <name evidence="2" type="ORF">F9K24_11465</name>
</gene>
<keyword evidence="2" id="KW-0378">Hydrolase</keyword>
<evidence type="ECO:0000259" key="1">
    <source>
        <dbReference type="Pfam" id="PF12146"/>
    </source>
</evidence>
<accession>A0A833H1S8</accession>
<dbReference type="InterPro" id="IPR029058">
    <property type="entry name" value="AB_hydrolase_fold"/>
</dbReference>
<proteinExistence type="predicted"/>
<evidence type="ECO:0000313" key="3">
    <source>
        <dbReference type="Proteomes" id="UP000460298"/>
    </source>
</evidence>
<organism evidence="2 3">
    <name type="scientific">Leptonema illini</name>
    <dbReference type="NCBI Taxonomy" id="183"/>
    <lineage>
        <taxon>Bacteria</taxon>
        <taxon>Pseudomonadati</taxon>
        <taxon>Spirochaetota</taxon>
        <taxon>Spirochaetia</taxon>
        <taxon>Leptospirales</taxon>
        <taxon>Leptospiraceae</taxon>
        <taxon>Leptonema</taxon>
    </lineage>
</organism>
<feature type="domain" description="Serine aminopeptidase S33" evidence="1">
    <location>
        <begin position="44"/>
        <end position="279"/>
    </location>
</feature>
<protein>
    <submittedName>
        <fullName evidence="2">Alpha/beta hydrolase</fullName>
    </submittedName>
</protein>
<dbReference type="InterPro" id="IPR022742">
    <property type="entry name" value="Hydrolase_4"/>
</dbReference>
<dbReference type="GO" id="GO:0016787">
    <property type="term" value="F:hydrolase activity"/>
    <property type="evidence" value="ECO:0007669"/>
    <property type="project" value="UniProtKB-KW"/>
</dbReference>
<dbReference type="Proteomes" id="UP000460298">
    <property type="component" value="Unassembled WGS sequence"/>
</dbReference>